<dbReference type="RefSeq" id="WP_148127129.1">
    <property type="nucleotide sequence ID" value="NZ_CP018180.1"/>
</dbReference>
<sequence>MNFYIVDDDPAIPAILHQIIENNPENTVVGKSTNAKKALTDVPMLDIDIVLVDLLMPDISGIHLINMLKKQKPKIKFIMISQVHDIDLRQQAYEAGIEFFIDKPINFVEVKTVTEKVAQNIQMQQKINNIKSLVESPQTKQQPQEQELKRKKVLSILRFLGITSETGSSDILAISQIMIENNIFFSDIEFLNNYNITNAEKKILFQRIRRGIKKGLTNLANIYLDEFENEISIEYANSLYGYKNVRAEMRYLTGDRTTGGKVSLKKFFDGLLHECNGINF</sequence>
<feature type="domain" description="Response regulatory" evidence="2">
    <location>
        <begin position="2"/>
        <end position="118"/>
    </location>
</feature>
<protein>
    <recommendedName>
        <fullName evidence="2">Response regulatory domain-containing protein</fullName>
    </recommendedName>
</protein>
<dbReference type="PROSITE" id="PS50110">
    <property type="entry name" value="RESPONSE_REGULATORY"/>
    <property type="match status" value="1"/>
</dbReference>
<dbReference type="Gene3D" id="3.40.50.2300">
    <property type="match status" value="1"/>
</dbReference>
<dbReference type="InterPro" id="IPR001789">
    <property type="entry name" value="Sig_transdc_resp-reg_receiver"/>
</dbReference>
<dbReference type="Proteomes" id="UP000324497">
    <property type="component" value="Chromosome"/>
</dbReference>
<keyword evidence="4" id="KW-1185">Reference proteome</keyword>
<evidence type="ECO:0000259" key="2">
    <source>
        <dbReference type="PROSITE" id="PS50110"/>
    </source>
</evidence>
<accession>A0A3Q8CCW8</accession>
<dbReference type="Pfam" id="PF00072">
    <property type="entry name" value="Response_reg"/>
    <property type="match status" value="1"/>
</dbReference>
<dbReference type="EMBL" id="CP018180">
    <property type="protein sequence ID" value="AUJ32887.1"/>
    <property type="molecule type" value="Genomic_DNA"/>
</dbReference>
<dbReference type="InterPro" id="IPR013972">
    <property type="entry name" value="YcbB"/>
</dbReference>
<keyword evidence="1" id="KW-0597">Phosphoprotein</keyword>
<dbReference type="PANTHER" id="PTHR45526:SF1">
    <property type="entry name" value="TRANSCRIPTIONAL REGULATORY PROTEIN DCUR-RELATED"/>
    <property type="match status" value="1"/>
</dbReference>
<reference evidence="3 4" key="1">
    <citation type="submission" date="2016-11" db="EMBL/GenBank/DDBJ databases">
        <title>Interaction between Lactobacillus species and yeast in water kefir.</title>
        <authorList>
            <person name="Behr J."/>
            <person name="Xu D."/>
            <person name="Vogel R.F."/>
        </authorList>
    </citation>
    <scope>NUCLEOTIDE SEQUENCE [LARGE SCALE GENOMIC DNA]</scope>
    <source>
        <strain evidence="3 4">TMW 1.1827</strain>
    </source>
</reference>
<dbReference type="GO" id="GO:0000156">
    <property type="term" value="F:phosphorelay response regulator activity"/>
    <property type="evidence" value="ECO:0007669"/>
    <property type="project" value="TreeGrafter"/>
</dbReference>
<gene>
    <name evidence="3" type="ORF">BSQ50_10270</name>
</gene>
<feature type="modified residue" description="4-aspartylphosphate" evidence="1">
    <location>
        <position position="53"/>
    </location>
</feature>
<dbReference type="InterPro" id="IPR011006">
    <property type="entry name" value="CheY-like_superfamily"/>
</dbReference>
<evidence type="ECO:0000313" key="4">
    <source>
        <dbReference type="Proteomes" id="UP000324497"/>
    </source>
</evidence>
<organism evidence="3 4">
    <name type="scientific">Liquorilactobacillus nagelii</name>
    <dbReference type="NCBI Taxonomy" id="82688"/>
    <lineage>
        <taxon>Bacteria</taxon>
        <taxon>Bacillati</taxon>
        <taxon>Bacillota</taxon>
        <taxon>Bacilli</taxon>
        <taxon>Lactobacillales</taxon>
        <taxon>Lactobacillaceae</taxon>
        <taxon>Liquorilactobacillus</taxon>
    </lineage>
</organism>
<dbReference type="KEGG" id="lng:BSQ50_10270"/>
<dbReference type="PANTHER" id="PTHR45526">
    <property type="entry name" value="TRANSCRIPTIONAL REGULATORY PROTEIN DPIA"/>
    <property type="match status" value="1"/>
</dbReference>
<dbReference type="SUPFAM" id="SSF52172">
    <property type="entry name" value="CheY-like"/>
    <property type="match status" value="1"/>
</dbReference>
<dbReference type="SMART" id="SM00448">
    <property type="entry name" value="REC"/>
    <property type="match status" value="1"/>
</dbReference>
<dbReference type="Pfam" id="PF08664">
    <property type="entry name" value="YcbB"/>
    <property type="match status" value="1"/>
</dbReference>
<evidence type="ECO:0000313" key="3">
    <source>
        <dbReference type="EMBL" id="AUJ32887.1"/>
    </source>
</evidence>
<proteinExistence type="predicted"/>
<dbReference type="AlphaFoldDB" id="A0A3Q8CCW8"/>
<evidence type="ECO:0000256" key="1">
    <source>
        <dbReference type="PROSITE-ProRule" id="PRU00169"/>
    </source>
</evidence>
<name>A0A3Q8CCW8_9LACO</name>
<dbReference type="InterPro" id="IPR051271">
    <property type="entry name" value="2C-system_Tx_regulators"/>
</dbReference>